<dbReference type="PANTHER" id="PTHR13800">
    <property type="entry name" value="TRANSIENT RECEPTOR POTENTIAL CATION CHANNEL, SUBFAMILY M, MEMBER 6"/>
    <property type="match status" value="1"/>
</dbReference>
<dbReference type="Proteomes" id="UP000314294">
    <property type="component" value="Unassembled WGS sequence"/>
</dbReference>
<dbReference type="InterPro" id="IPR041491">
    <property type="entry name" value="TRPM_SLOG"/>
</dbReference>
<reference evidence="2 3" key="1">
    <citation type="submission" date="2019-03" db="EMBL/GenBank/DDBJ databases">
        <title>First draft genome of Liparis tanakae, snailfish: a comprehensive survey of snailfish specific genes.</title>
        <authorList>
            <person name="Kim W."/>
            <person name="Song I."/>
            <person name="Jeong J.-H."/>
            <person name="Kim D."/>
            <person name="Kim S."/>
            <person name="Ryu S."/>
            <person name="Song J.Y."/>
            <person name="Lee S.K."/>
        </authorList>
    </citation>
    <scope>NUCLEOTIDE SEQUENCE [LARGE SCALE GENOMIC DNA]</scope>
    <source>
        <tissue evidence="2">Muscle</tissue>
    </source>
</reference>
<evidence type="ECO:0000259" key="1">
    <source>
        <dbReference type="Pfam" id="PF18139"/>
    </source>
</evidence>
<comment type="caution">
    <text evidence="2">The sequence shown here is derived from an EMBL/GenBank/DDBJ whole genome shotgun (WGS) entry which is preliminary data.</text>
</comment>
<evidence type="ECO:0000313" key="2">
    <source>
        <dbReference type="EMBL" id="TNN39424.1"/>
    </source>
</evidence>
<gene>
    <name evidence="2" type="primary">Trpm4_1</name>
    <name evidence="2" type="ORF">EYF80_050403</name>
</gene>
<keyword evidence="3" id="KW-1185">Reference proteome</keyword>
<dbReference type="Pfam" id="PF18139">
    <property type="entry name" value="LSDAT_euk"/>
    <property type="match status" value="1"/>
</dbReference>
<name>A0A4Z2FFA9_9TELE</name>
<dbReference type="GO" id="GO:0005886">
    <property type="term" value="C:plasma membrane"/>
    <property type="evidence" value="ECO:0007669"/>
    <property type="project" value="TreeGrafter"/>
</dbReference>
<dbReference type="AlphaFoldDB" id="A0A4Z2FFA9"/>
<dbReference type="PANTHER" id="PTHR13800:SF6">
    <property type="entry name" value="TRANSIENT RECEPTOR POTENTIAL CATION CHANNEL SUBFAMILY M MEMBER 4"/>
    <property type="match status" value="1"/>
</dbReference>
<accession>A0A4Z2FFA9</accession>
<organism evidence="2 3">
    <name type="scientific">Liparis tanakae</name>
    <name type="common">Tanaka's snailfish</name>
    <dbReference type="NCBI Taxonomy" id="230148"/>
    <lineage>
        <taxon>Eukaryota</taxon>
        <taxon>Metazoa</taxon>
        <taxon>Chordata</taxon>
        <taxon>Craniata</taxon>
        <taxon>Vertebrata</taxon>
        <taxon>Euteleostomi</taxon>
        <taxon>Actinopterygii</taxon>
        <taxon>Neopterygii</taxon>
        <taxon>Teleostei</taxon>
        <taxon>Neoteleostei</taxon>
        <taxon>Acanthomorphata</taxon>
        <taxon>Eupercaria</taxon>
        <taxon>Perciformes</taxon>
        <taxon>Cottioidei</taxon>
        <taxon>Cottales</taxon>
        <taxon>Liparidae</taxon>
        <taxon>Liparis</taxon>
    </lineage>
</organism>
<sequence>MSGWLDINTTEEDVPFDSAVVSLKGSFPARYSVQDTSRDSCCLDNNHQAFLLVDDGSVGRRGGETAFRGNLEDYISHQRTGIWGDANMLERLDVSLRKATPWLVLAGSGPAADFTSELLDSLSTGSPPAEGEAAEALSAELRSKVRDQVQRHFPSEAELEKLVDSVSQSALIS</sequence>
<dbReference type="EMBL" id="SRLO01001281">
    <property type="protein sequence ID" value="TNN39424.1"/>
    <property type="molecule type" value="Genomic_DNA"/>
</dbReference>
<evidence type="ECO:0000313" key="3">
    <source>
        <dbReference type="Proteomes" id="UP000314294"/>
    </source>
</evidence>
<feature type="domain" description="TRPM SLOG" evidence="1">
    <location>
        <begin position="32"/>
        <end position="147"/>
    </location>
</feature>
<protein>
    <submittedName>
        <fullName evidence="2">Transient receptor potential cation channel subfamily M member 4</fullName>
    </submittedName>
</protein>
<keyword evidence="2" id="KW-0675">Receptor</keyword>
<dbReference type="InterPro" id="IPR050927">
    <property type="entry name" value="TRPM"/>
</dbReference>
<proteinExistence type="predicted"/>
<dbReference type="OrthoDB" id="310870at2759"/>
<dbReference type="GO" id="GO:0005227">
    <property type="term" value="F:calcium-activated cation channel activity"/>
    <property type="evidence" value="ECO:0007669"/>
    <property type="project" value="TreeGrafter"/>
</dbReference>
<dbReference type="GO" id="GO:0099604">
    <property type="term" value="F:ligand-gated calcium channel activity"/>
    <property type="evidence" value="ECO:0007669"/>
    <property type="project" value="TreeGrafter"/>
</dbReference>